<dbReference type="RefSeq" id="WP_394841295.1">
    <property type="nucleotide sequence ID" value="NZ_CP089982.1"/>
</dbReference>
<sequence>MAAKKTTAKKKATTSTRAPARRKTPRKAPAESTGLQPSDVLYDVEPKELAPIRARIEDEGGSVLAAYRDPLGGRALALAVLPIGKIEPTPFQRDLSDTHHKRLAEVLVKTGRFLDPVIAVTAPDSTGGFWTPNGRHRLEAMRRLGAKAITALVVADREVAWQILALNTEKAHNLKERSLEVIRIYRGLLEEDGSRAESSFSFYLEDPALVTIGACYEREPRFAGGAYHPILRRLERFSDDSLDDAIAVHEHLATETLALEEKVAAAVARLKEKGLTSPYLRSFVVARINPLRWIKGELPSAESVLATMKDRASRFNVDKVKQEDLARAGGVPDEEST</sequence>
<dbReference type="InterPro" id="IPR036086">
    <property type="entry name" value="ParB/Sulfiredoxin_sf"/>
</dbReference>
<evidence type="ECO:0000313" key="2">
    <source>
        <dbReference type="EMBL" id="WXA90677.1"/>
    </source>
</evidence>
<organism evidence="2 3">
    <name type="scientific">Pendulispora brunnea</name>
    <dbReference type="NCBI Taxonomy" id="2905690"/>
    <lineage>
        <taxon>Bacteria</taxon>
        <taxon>Pseudomonadati</taxon>
        <taxon>Myxococcota</taxon>
        <taxon>Myxococcia</taxon>
        <taxon>Myxococcales</taxon>
        <taxon>Sorangiineae</taxon>
        <taxon>Pendulisporaceae</taxon>
        <taxon>Pendulispora</taxon>
    </lineage>
</organism>
<keyword evidence="3" id="KW-1185">Reference proteome</keyword>
<proteinExistence type="predicted"/>
<name>A0ABZ2JW29_9BACT</name>
<dbReference type="Proteomes" id="UP001379533">
    <property type="component" value="Chromosome"/>
</dbReference>
<evidence type="ECO:0000256" key="1">
    <source>
        <dbReference type="SAM" id="MobiDB-lite"/>
    </source>
</evidence>
<dbReference type="Gene3D" id="3.90.1530.10">
    <property type="entry name" value="Conserved hypothetical protein from pyrococcus furiosus pfu- 392566-001, ParB domain"/>
    <property type="match status" value="1"/>
</dbReference>
<feature type="compositionally biased region" description="Basic residues" evidence="1">
    <location>
        <begin position="1"/>
        <end position="12"/>
    </location>
</feature>
<protein>
    <submittedName>
        <fullName evidence="2">ParB/RepB/Spo0J family partition protein</fullName>
    </submittedName>
</protein>
<feature type="region of interest" description="Disordered" evidence="1">
    <location>
        <begin position="1"/>
        <end position="39"/>
    </location>
</feature>
<reference evidence="2 3" key="1">
    <citation type="submission" date="2021-12" db="EMBL/GenBank/DDBJ databases">
        <title>Discovery of the Pendulisporaceae a myxobacterial family with distinct sporulation behavior and unique specialized metabolism.</title>
        <authorList>
            <person name="Garcia R."/>
            <person name="Popoff A."/>
            <person name="Bader C.D."/>
            <person name="Loehr J."/>
            <person name="Walesch S."/>
            <person name="Walt C."/>
            <person name="Boldt J."/>
            <person name="Bunk B."/>
            <person name="Haeckl F.J.F.P.J."/>
            <person name="Gunesch A.P."/>
            <person name="Birkelbach J."/>
            <person name="Nuebel U."/>
            <person name="Pietschmann T."/>
            <person name="Bach T."/>
            <person name="Mueller R."/>
        </authorList>
    </citation>
    <scope>NUCLEOTIDE SEQUENCE [LARGE SCALE GENOMIC DNA]</scope>
    <source>
        <strain evidence="2 3">MSr12523</strain>
    </source>
</reference>
<accession>A0ABZ2JW29</accession>
<dbReference type="EMBL" id="CP089982">
    <property type="protein sequence ID" value="WXA90677.1"/>
    <property type="molecule type" value="Genomic_DNA"/>
</dbReference>
<gene>
    <name evidence="2" type="ORF">LZC95_30020</name>
</gene>
<evidence type="ECO:0000313" key="3">
    <source>
        <dbReference type="Proteomes" id="UP001379533"/>
    </source>
</evidence>
<dbReference type="SUPFAM" id="SSF110849">
    <property type="entry name" value="ParB/Sulfiredoxin"/>
    <property type="match status" value="1"/>
</dbReference>